<proteinExistence type="predicted"/>
<keyword evidence="2" id="KW-0812">Transmembrane</keyword>
<dbReference type="eggNOG" id="COG1600">
    <property type="taxonomic scope" value="Bacteria"/>
</dbReference>
<dbReference type="KEGG" id="dae:Dtox_2788"/>
<sequence length="317" mass="35103">MKKNKRVKLSSSRLKKIFLDAGADDVGFVEIGRTALKDFKEAVLELFPDTKTLVSIVIKVILLGLLLITTTTVGYYVQSDKKSDVKQAKTYSTETANMLAMPDQERQKVFDNTASFRWSYTNAEEAGKNLPFQFKMPSESLTGKPTAFYVTKNDKYSDRLLLVHYANGVNGITLSAILDPAQPDFADHVNKLKAEINSGINHADKLPSLIDIDGISAFAIETGYNNIEGDKVPRSGVFEWWKDGVTYSLLGTRGPEGTSLDQLIAIAKSLNNSKKVILPGIIMSPSELNSKKVIEPKNNEPQVDMEKGKQGKTEYEE</sequence>
<evidence type="ECO:0000256" key="1">
    <source>
        <dbReference type="SAM" id="MobiDB-lite"/>
    </source>
</evidence>
<dbReference type="HOGENOM" id="CLU_876398_0_0_9"/>
<feature type="transmembrane region" description="Helical" evidence="2">
    <location>
        <begin position="56"/>
        <end position="77"/>
    </location>
</feature>
<name>C8W1T5_DESAS</name>
<evidence type="ECO:0000256" key="2">
    <source>
        <dbReference type="SAM" id="Phobius"/>
    </source>
</evidence>
<dbReference type="EMBL" id="CP001720">
    <property type="protein sequence ID" value="ACV63556.1"/>
    <property type="molecule type" value="Genomic_DNA"/>
</dbReference>
<evidence type="ECO:0000313" key="3">
    <source>
        <dbReference type="EMBL" id="ACV63556.1"/>
    </source>
</evidence>
<dbReference type="STRING" id="485916.Dtox_2788"/>
<feature type="region of interest" description="Disordered" evidence="1">
    <location>
        <begin position="289"/>
        <end position="317"/>
    </location>
</feature>
<keyword evidence="4" id="KW-1185">Reference proteome</keyword>
<keyword evidence="2" id="KW-0472">Membrane</keyword>
<protein>
    <submittedName>
        <fullName evidence="3">Uncharacterized protein</fullName>
    </submittedName>
</protein>
<organism evidence="3 4">
    <name type="scientific">Desulfofarcimen acetoxidans (strain ATCC 49208 / DSM 771 / KCTC 5769 / VKM B-1644 / 5575)</name>
    <name type="common">Desulfotomaculum acetoxidans</name>
    <dbReference type="NCBI Taxonomy" id="485916"/>
    <lineage>
        <taxon>Bacteria</taxon>
        <taxon>Bacillati</taxon>
        <taxon>Bacillota</taxon>
        <taxon>Clostridia</taxon>
        <taxon>Eubacteriales</taxon>
        <taxon>Peptococcaceae</taxon>
        <taxon>Desulfofarcimen</taxon>
    </lineage>
</organism>
<reference evidence="3 4" key="1">
    <citation type="journal article" date="2009" name="Stand. Genomic Sci.">
        <title>Complete genome sequence of Desulfotomaculum acetoxidans type strain (5575).</title>
        <authorList>
            <person name="Spring S."/>
            <person name="Lapidus A."/>
            <person name="Schroder M."/>
            <person name="Gleim D."/>
            <person name="Sims D."/>
            <person name="Meincke L."/>
            <person name="Glavina Del Rio T."/>
            <person name="Tice H."/>
            <person name="Copeland A."/>
            <person name="Cheng J.F."/>
            <person name="Lucas S."/>
            <person name="Chen F."/>
            <person name="Nolan M."/>
            <person name="Bruce D."/>
            <person name="Goodwin L."/>
            <person name="Pitluck S."/>
            <person name="Ivanova N."/>
            <person name="Mavromatis K."/>
            <person name="Mikhailova N."/>
            <person name="Pati A."/>
            <person name="Chen A."/>
            <person name="Palaniappan K."/>
            <person name="Land M."/>
            <person name="Hauser L."/>
            <person name="Chang Y.J."/>
            <person name="Jeffries C.D."/>
            <person name="Chain P."/>
            <person name="Saunders E."/>
            <person name="Brettin T."/>
            <person name="Detter J.C."/>
            <person name="Goker M."/>
            <person name="Bristow J."/>
            <person name="Eisen J.A."/>
            <person name="Markowitz V."/>
            <person name="Hugenholtz P."/>
            <person name="Kyrpides N.C."/>
            <person name="Klenk H.P."/>
            <person name="Han C."/>
        </authorList>
    </citation>
    <scope>NUCLEOTIDE SEQUENCE [LARGE SCALE GENOMIC DNA]</scope>
    <source>
        <strain evidence="4">ATCC 49208 / DSM 771 / VKM B-1644</strain>
    </source>
</reference>
<evidence type="ECO:0000313" key="4">
    <source>
        <dbReference type="Proteomes" id="UP000002217"/>
    </source>
</evidence>
<dbReference type="RefSeq" id="WP_015758249.1">
    <property type="nucleotide sequence ID" value="NC_013216.1"/>
</dbReference>
<dbReference type="AlphaFoldDB" id="C8W1T5"/>
<keyword evidence="2" id="KW-1133">Transmembrane helix</keyword>
<dbReference type="Proteomes" id="UP000002217">
    <property type="component" value="Chromosome"/>
</dbReference>
<dbReference type="OrthoDB" id="9815745at2"/>
<accession>C8W1T5</accession>
<gene>
    <name evidence="3" type="ordered locus">Dtox_2788</name>
</gene>